<reference evidence="1 2" key="1">
    <citation type="submission" date="2021-12" db="EMBL/GenBank/DDBJ databases">
        <title>Genome sequence of Kibdelosporangium philippinense ATCC 49844.</title>
        <authorList>
            <person name="Fedorov E.A."/>
            <person name="Omeragic M."/>
            <person name="Shalygina K.F."/>
            <person name="Maclea K.S."/>
        </authorList>
    </citation>
    <scope>NUCLEOTIDE SEQUENCE [LARGE SCALE GENOMIC DNA]</scope>
    <source>
        <strain evidence="1 2">ATCC 49844</strain>
    </source>
</reference>
<sequence>MDVLTERDHLLVAFDGPIAQLPVLSSPASRLRVLIADAPLPRKVRRTDDPFIVLSHAATIGPATARAVYAQLCRIEHSLVSAAGVTPGVHDALAVAVAAGTRVTVVTSLDVSAVRAFLVLHGLEQYVHQVAGRSGPDRAILPPAPDLITLAAGTRPVESCVFIGSTDVDLAAAQAAGVDTVRQHAVVLPPVPETPPNPWLAALDGDGVTKPGAIRS</sequence>
<dbReference type="InterPro" id="IPR041492">
    <property type="entry name" value="HAD_2"/>
</dbReference>
<name>A0ABS8ZBW8_9PSEU</name>
<organism evidence="1 2">
    <name type="scientific">Kibdelosporangium philippinense</name>
    <dbReference type="NCBI Taxonomy" id="211113"/>
    <lineage>
        <taxon>Bacteria</taxon>
        <taxon>Bacillati</taxon>
        <taxon>Actinomycetota</taxon>
        <taxon>Actinomycetes</taxon>
        <taxon>Pseudonocardiales</taxon>
        <taxon>Pseudonocardiaceae</taxon>
        <taxon>Kibdelosporangium</taxon>
    </lineage>
</organism>
<dbReference type="GO" id="GO:0016787">
    <property type="term" value="F:hydrolase activity"/>
    <property type="evidence" value="ECO:0007669"/>
    <property type="project" value="UniProtKB-KW"/>
</dbReference>
<keyword evidence="2" id="KW-1185">Reference proteome</keyword>
<accession>A0ABS8ZBW8</accession>
<comment type="caution">
    <text evidence="1">The sequence shown here is derived from an EMBL/GenBank/DDBJ whole genome shotgun (WGS) entry which is preliminary data.</text>
</comment>
<dbReference type="Proteomes" id="UP001521150">
    <property type="component" value="Unassembled WGS sequence"/>
</dbReference>
<protein>
    <submittedName>
        <fullName evidence="1">HAD family hydrolase</fullName>
    </submittedName>
</protein>
<dbReference type="RefSeq" id="WP_233725855.1">
    <property type="nucleotide sequence ID" value="NZ_JAJVCN010000001.1"/>
</dbReference>
<keyword evidence="1" id="KW-0378">Hydrolase</keyword>
<proteinExistence type="predicted"/>
<dbReference type="EMBL" id="JAJVCN010000001">
    <property type="protein sequence ID" value="MCE7004330.1"/>
    <property type="molecule type" value="Genomic_DNA"/>
</dbReference>
<dbReference type="SUPFAM" id="SSF56784">
    <property type="entry name" value="HAD-like"/>
    <property type="match status" value="1"/>
</dbReference>
<evidence type="ECO:0000313" key="1">
    <source>
        <dbReference type="EMBL" id="MCE7004330.1"/>
    </source>
</evidence>
<evidence type="ECO:0000313" key="2">
    <source>
        <dbReference type="Proteomes" id="UP001521150"/>
    </source>
</evidence>
<dbReference type="Gene3D" id="1.10.150.240">
    <property type="entry name" value="Putative phosphatase, domain 2"/>
    <property type="match status" value="1"/>
</dbReference>
<gene>
    <name evidence="1" type="ORF">LWC34_16015</name>
</gene>
<dbReference type="Gene3D" id="3.40.50.1000">
    <property type="entry name" value="HAD superfamily/HAD-like"/>
    <property type="match status" value="1"/>
</dbReference>
<dbReference type="InterPro" id="IPR036412">
    <property type="entry name" value="HAD-like_sf"/>
</dbReference>
<dbReference type="Pfam" id="PF13419">
    <property type="entry name" value="HAD_2"/>
    <property type="match status" value="1"/>
</dbReference>
<dbReference type="InterPro" id="IPR023198">
    <property type="entry name" value="PGP-like_dom2"/>
</dbReference>
<dbReference type="InterPro" id="IPR023214">
    <property type="entry name" value="HAD_sf"/>
</dbReference>
<dbReference type="CDD" id="cd01427">
    <property type="entry name" value="HAD_like"/>
    <property type="match status" value="1"/>
</dbReference>